<name>Q0TWU0_PHANO</name>
<organism evidence="1 2">
    <name type="scientific">Phaeosphaeria nodorum (strain SN15 / ATCC MYA-4574 / FGSC 10173)</name>
    <name type="common">Glume blotch fungus</name>
    <name type="synonym">Parastagonospora nodorum</name>
    <dbReference type="NCBI Taxonomy" id="321614"/>
    <lineage>
        <taxon>Eukaryota</taxon>
        <taxon>Fungi</taxon>
        <taxon>Dikarya</taxon>
        <taxon>Ascomycota</taxon>
        <taxon>Pezizomycotina</taxon>
        <taxon>Dothideomycetes</taxon>
        <taxon>Pleosporomycetidae</taxon>
        <taxon>Pleosporales</taxon>
        <taxon>Pleosporineae</taxon>
        <taxon>Phaeosphaeriaceae</taxon>
        <taxon>Parastagonospora</taxon>
    </lineage>
</organism>
<dbReference type="AlphaFoldDB" id="Q0TWU0"/>
<proteinExistence type="predicted"/>
<dbReference type="RefSeq" id="XP_001806149.1">
    <property type="nucleotide sequence ID" value="XM_001806097.1"/>
</dbReference>
<reference evidence="2" key="1">
    <citation type="journal article" date="2007" name="Plant Cell">
        <title>Dothideomycete-plant interactions illuminated by genome sequencing and EST analysis of the wheat pathogen Stagonospora nodorum.</title>
        <authorList>
            <person name="Hane J.K."/>
            <person name="Lowe R.G."/>
            <person name="Solomon P.S."/>
            <person name="Tan K.C."/>
            <person name="Schoch C.L."/>
            <person name="Spatafora J.W."/>
            <person name="Crous P.W."/>
            <person name="Kodira C."/>
            <person name="Birren B.W."/>
            <person name="Galagan J.E."/>
            <person name="Torriani S.F."/>
            <person name="McDonald B.A."/>
            <person name="Oliver R.P."/>
        </authorList>
    </citation>
    <scope>NUCLEOTIDE SEQUENCE [LARGE SCALE GENOMIC DNA]</scope>
    <source>
        <strain evidence="2">SN15 / ATCC MYA-4574 / FGSC 10173</strain>
    </source>
</reference>
<sequence length="32" mass="3726">MSSSHHCLFLLARMKCNYPASQKLGSRLTMWQ</sequence>
<accession>Q0TWU0</accession>
<dbReference type="GeneID" id="5983079"/>
<dbReference type="EMBL" id="CH445366">
    <property type="protein sequence ID" value="EAT76597.1"/>
    <property type="molecule type" value="Genomic_DNA"/>
</dbReference>
<dbReference type="Proteomes" id="UP000001055">
    <property type="component" value="Unassembled WGS sequence"/>
</dbReference>
<evidence type="ECO:0000313" key="1">
    <source>
        <dbReference type="EMBL" id="EAT76597.1"/>
    </source>
</evidence>
<evidence type="ECO:0000313" key="2">
    <source>
        <dbReference type="Proteomes" id="UP000001055"/>
    </source>
</evidence>
<gene>
    <name evidence="1" type="ORF">SNOG_16018</name>
</gene>
<dbReference type="KEGG" id="pno:SNOG_16018"/>
<protein>
    <submittedName>
        <fullName evidence="1">Uncharacterized protein</fullName>
    </submittedName>
</protein>
<dbReference type="InParanoid" id="Q0TWU0"/>